<evidence type="ECO:0000313" key="6">
    <source>
        <dbReference type="Proteomes" id="UP000253752"/>
    </source>
</evidence>
<dbReference type="GO" id="GO:0003677">
    <property type="term" value="F:DNA binding"/>
    <property type="evidence" value="ECO:0007669"/>
    <property type="project" value="InterPro"/>
</dbReference>
<evidence type="ECO:0000313" key="5">
    <source>
        <dbReference type="EMBL" id="RDB79115.1"/>
    </source>
</evidence>
<reference evidence="4 7" key="2">
    <citation type="submission" date="2019-11" db="EMBL/GenBank/DDBJ databases">
        <title>Whole genome shotgun sequencing (WGS) data from Adlercreutzia equolifaciens ResAG-91, Eggerthella lenta MRI-F36, MRI-F37, MRI-F40, ResAG-49, ResAG-88, ResAG-121, ResAG-145, and Gordonibacter sp. ResAG-5, ResAG-26, ResAG-43, ResAG-50, ResAG-59.</title>
        <authorList>
            <person name="Stoll D.A."/>
            <person name="Danylec N."/>
            <person name="Franz C.M.A.P."/>
            <person name="Huch M."/>
        </authorList>
    </citation>
    <scope>NUCLEOTIDE SEQUENCE [LARGE SCALE GENOMIC DNA]</scope>
    <source>
        <strain evidence="4 7">ResAG-88</strain>
    </source>
</reference>
<evidence type="ECO:0000313" key="4">
    <source>
        <dbReference type="EMBL" id="MVN33069.1"/>
    </source>
</evidence>
<evidence type="ECO:0000256" key="1">
    <source>
        <dbReference type="SAM" id="MobiDB-lite"/>
    </source>
</evidence>
<dbReference type="Pfam" id="PF00239">
    <property type="entry name" value="Resolvase"/>
    <property type="match status" value="1"/>
</dbReference>
<dbReference type="Proteomes" id="UP000253752">
    <property type="component" value="Unassembled WGS sequence"/>
</dbReference>
<dbReference type="InterPro" id="IPR036162">
    <property type="entry name" value="Resolvase-like_N_sf"/>
</dbReference>
<feature type="region of interest" description="Disordered" evidence="1">
    <location>
        <begin position="206"/>
        <end position="226"/>
    </location>
</feature>
<dbReference type="GO" id="GO:0000150">
    <property type="term" value="F:DNA strand exchange activity"/>
    <property type="evidence" value="ECO:0007669"/>
    <property type="project" value="InterPro"/>
</dbReference>
<evidence type="ECO:0000259" key="3">
    <source>
        <dbReference type="Pfam" id="PF02796"/>
    </source>
</evidence>
<dbReference type="Proteomes" id="UP000436429">
    <property type="component" value="Unassembled WGS sequence"/>
</dbReference>
<comment type="caution">
    <text evidence="5">The sequence shown here is derived from an EMBL/GenBank/DDBJ whole genome shotgun (WGS) entry which is preliminary data.</text>
</comment>
<gene>
    <name evidence="5" type="ORF">C1872_08860</name>
    <name evidence="4" type="ORF">GO726_07785</name>
</gene>
<evidence type="ECO:0000313" key="7">
    <source>
        <dbReference type="Proteomes" id="UP000436429"/>
    </source>
</evidence>
<dbReference type="EMBL" id="WPOM01000012">
    <property type="protein sequence ID" value="MVN33069.1"/>
    <property type="molecule type" value="Genomic_DNA"/>
</dbReference>
<feature type="domain" description="Resolvase/invertase-type recombinase catalytic" evidence="2">
    <location>
        <begin position="132"/>
        <end position="216"/>
    </location>
</feature>
<name>A0A369MQ89_EGGLN</name>
<dbReference type="AlphaFoldDB" id="A0A369MQ89"/>
<dbReference type="InterPro" id="IPR006119">
    <property type="entry name" value="Resolv_N"/>
</dbReference>
<sequence>MGPLPCKGERRSRRQEAPLPEARRAVCFPRRPRGRWGKEIGERRRPLRGMSGGMRACVFESTVAGRRRRRGVAGLACAVSGRVRGARGAWGLECTRAEGARMRVGYCRPPAGHGPNKQREALEAAGCELVVDSGIASLLGSIDAGDVVVVASLGALGSTSASAVRAALEIGAKAAELVVLDQGIDTSKEEHGAFFRHAAAIMGVDEDRKGSRAKPGHTGGKSKVDPSALANAIGMYQSGEHKLSEITAATGISRSTLYRNLPKGGDGDG</sequence>
<protein>
    <submittedName>
        <fullName evidence="4">Helix-turn-helix domain-containing protein</fullName>
    </submittedName>
</protein>
<evidence type="ECO:0000259" key="2">
    <source>
        <dbReference type="Pfam" id="PF00239"/>
    </source>
</evidence>
<dbReference type="SUPFAM" id="SSF53041">
    <property type="entry name" value="Resolvase-like"/>
    <property type="match status" value="1"/>
</dbReference>
<reference evidence="5 6" key="1">
    <citation type="journal article" date="2018" name="Elife">
        <title>Discovery and characterization of a prevalent human gut bacterial enzyme sufficient for the inactivation of a family of plant toxins.</title>
        <authorList>
            <person name="Koppel N."/>
            <person name="Bisanz J.E."/>
            <person name="Pandelia M.E."/>
            <person name="Turnbaugh P.J."/>
            <person name="Balskus E.P."/>
        </authorList>
    </citation>
    <scope>NUCLEOTIDE SEQUENCE [LARGE SCALE GENOMIC DNA]</scope>
    <source>
        <strain evidence="5 6">MR1 #12</strain>
    </source>
</reference>
<proteinExistence type="predicted"/>
<dbReference type="InterPro" id="IPR006120">
    <property type="entry name" value="Resolvase_HTH_dom"/>
</dbReference>
<feature type="region of interest" description="Disordered" evidence="1">
    <location>
        <begin position="1"/>
        <end position="21"/>
    </location>
</feature>
<dbReference type="Pfam" id="PF02796">
    <property type="entry name" value="HTH_7"/>
    <property type="match status" value="1"/>
</dbReference>
<organism evidence="5 6">
    <name type="scientific">Eggerthella lenta</name>
    <name type="common">Eubacterium lentum</name>
    <dbReference type="NCBI Taxonomy" id="84112"/>
    <lineage>
        <taxon>Bacteria</taxon>
        <taxon>Bacillati</taxon>
        <taxon>Actinomycetota</taxon>
        <taxon>Coriobacteriia</taxon>
        <taxon>Eggerthellales</taxon>
        <taxon>Eggerthellaceae</taxon>
        <taxon>Eggerthella</taxon>
    </lineage>
</organism>
<feature type="domain" description="Resolvase HTH" evidence="3">
    <location>
        <begin position="221"/>
        <end position="263"/>
    </location>
</feature>
<dbReference type="EMBL" id="PPTX01000012">
    <property type="protein sequence ID" value="RDB79115.1"/>
    <property type="molecule type" value="Genomic_DNA"/>
</dbReference>
<accession>A0A369MQ89</accession>